<feature type="compositionally biased region" description="Basic and acidic residues" evidence="1">
    <location>
        <begin position="238"/>
        <end position="254"/>
    </location>
</feature>
<accession>A0AAV1KIX1</accession>
<organism evidence="2 3">
    <name type="scientific">Parnassius mnemosyne</name>
    <name type="common">clouded apollo</name>
    <dbReference type="NCBI Taxonomy" id="213953"/>
    <lineage>
        <taxon>Eukaryota</taxon>
        <taxon>Metazoa</taxon>
        <taxon>Ecdysozoa</taxon>
        <taxon>Arthropoda</taxon>
        <taxon>Hexapoda</taxon>
        <taxon>Insecta</taxon>
        <taxon>Pterygota</taxon>
        <taxon>Neoptera</taxon>
        <taxon>Endopterygota</taxon>
        <taxon>Lepidoptera</taxon>
        <taxon>Glossata</taxon>
        <taxon>Ditrysia</taxon>
        <taxon>Papilionoidea</taxon>
        <taxon>Papilionidae</taxon>
        <taxon>Parnassiinae</taxon>
        <taxon>Parnassini</taxon>
        <taxon>Parnassius</taxon>
        <taxon>Driopa</taxon>
    </lineage>
</organism>
<evidence type="ECO:0000256" key="1">
    <source>
        <dbReference type="SAM" id="MobiDB-lite"/>
    </source>
</evidence>
<dbReference type="AlphaFoldDB" id="A0AAV1KIX1"/>
<comment type="caution">
    <text evidence="2">The sequence shown here is derived from an EMBL/GenBank/DDBJ whole genome shotgun (WGS) entry which is preliminary data.</text>
</comment>
<reference evidence="2 3" key="1">
    <citation type="submission" date="2023-11" db="EMBL/GenBank/DDBJ databases">
        <authorList>
            <person name="Hedman E."/>
            <person name="Englund M."/>
            <person name="Stromberg M."/>
            <person name="Nyberg Akerstrom W."/>
            <person name="Nylinder S."/>
            <person name="Jareborg N."/>
            <person name="Kallberg Y."/>
            <person name="Kronander E."/>
        </authorList>
    </citation>
    <scope>NUCLEOTIDE SEQUENCE [LARGE SCALE GENOMIC DNA]</scope>
</reference>
<feature type="region of interest" description="Disordered" evidence="1">
    <location>
        <begin position="228"/>
        <end position="385"/>
    </location>
</feature>
<keyword evidence="3" id="KW-1185">Reference proteome</keyword>
<protein>
    <submittedName>
        <fullName evidence="2">Uncharacterized protein</fullName>
    </submittedName>
</protein>
<evidence type="ECO:0000313" key="3">
    <source>
        <dbReference type="Proteomes" id="UP001314205"/>
    </source>
</evidence>
<name>A0AAV1KIX1_9NEOP</name>
<feature type="compositionally biased region" description="Basic and acidic residues" evidence="1">
    <location>
        <begin position="334"/>
        <end position="351"/>
    </location>
</feature>
<evidence type="ECO:0000313" key="2">
    <source>
        <dbReference type="EMBL" id="CAK1582370.1"/>
    </source>
</evidence>
<feature type="compositionally biased region" description="Basic and acidic residues" evidence="1">
    <location>
        <begin position="262"/>
        <end position="273"/>
    </location>
</feature>
<gene>
    <name evidence="2" type="ORF">PARMNEM_LOCUS3908</name>
</gene>
<sequence>METRLNDLSQIHRYIESLDKEVTMILQNLQWDRKRLLEGWPMTICSYNQNHRLPPDKKKSHEKECFLKSQGYMKEDQFLPDPLDPNANTLVKLNTDNINSIINYASSTDHLFKKGNRSQNPEPWTLERLQATYTTDERRAIHEAVVQAVPSCHNLADLALPCHDGEGQKESKTKSRAEILAELRDMKRRRAKYRVAAKTKNYSDVLRDVIKTQMELYTEAQVHSTAQVQAKEGYNHPIKMERIETPHKETKERPLQTNYDDIYMKNRENSSERKAKKHHHNKEHDDREYRYRRDSSSGAKIKREVSPRARLKSDRRDVRNDFHSHRHDKYQNSSRERKKDDYDRDNQSSRKHEYKSHRHLDEDSRYYDKHTSDSYNERRKHKKYL</sequence>
<proteinExistence type="predicted"/>
<dbReference type="EMBL" id="CAVLGL010000035">
    <property type="protein sequence ID" value="CAK1582370.1"/>
    <property type="molecule type" value="Genomic_DNA"/>
</dbReference>
<feature type="compositionally biased region" description="Basic and acidic residues" evidence="1">
    <location>
        <begin position="282"/>
        <end position="323"/>
    </location>
</feature>
<dbReference type="Proteomes" id="UP001314205">
    <property type="component" value="Unassembled WGS sequence"/>
</dbReference>
<feature type="compositionally biased region" description="Basic and acidic residues" evidence="1">
    <location>
        <begin position="359"/>
        <end position="377"/>
    </location>
</feature>